<evidence type="ECO:0000313" key="2">
    <source>
        <dbReference type="Proteomes" id="UP000252519"/>
    </source>
</evidence>
<name>A0A368FE20_ANCCA</name>
<dbReference type="AlphaFoldDB" id="A0A368FE20"/>
<gene>
    <name evidence="1" type="ORF">ANCCAN_24996</name>
</gene>
<evidence type="ECO:0000313" key="1">
    <source>
        <dbReference type="EMBL" id="RCN29249.1"/>
    </source>
</evidence>
<dbReference type="Proteomes" id="UP000252519">
    <property type="component" value="Unassembled WGS sequence"/>
</dbReference>
<protein>
    <submittedName>
        <fullName evidence="1">Uncharacterized protein</fullName>
    </submittedName>
</protein>
<comment type="caution">
    <text evidence="1">The sequence shown here is derived from an EMBL/GenBank/DDBJ whole genome shotgun (WGS) entry which is preliminary data.</text>
</comment>
<sequence length="56" mass="6629">MLCALQWKVWRPKLMSSSQNIVQHLYNVMNICLNAYPVKCNRMLACSQSHSRWDCQ</sequence>
<dbReference type="EMBL" id="JOJR01002052">
    <property type="protein sequence ID" value="RCN29249.1"/>
    <property type="molecule type" value="Genomic_DNA"/>
</dbReference>
<reference evidence="1 2" key="1">
    <citation type="submission" date="2014-10" db="EMBL/GenBank/DDBJ databases">
        <title>Draft genome of the hookworm Ancylostoma caninum.</title>
        <authorList>
            <person name="Mitreva M."/>
        </authorList>
    </citation>
    <scope>NUCLEOTIDE SEQUENCE [LARGE SCALE GENOMIC DNA]</scope>
    <source>
        <strain evidence="1 2">Baltimore</strain>
    </source>
</reference>
<keyword evidence="2" id="KW-1185">Reference proteome</keyword>
<proteinExistence type="predicted"/>
<accession>A0A368FE20</accession>
<organism evidence="1 2">
    <name type="scientific">Ancylostoma caninum</name>
    <name type="common">Dog hookworm</name>
    <dbReference type="NCBI Taxonomy" id="29170"/>
    <lineage>
        <taxon>Eukaryota</taxon>
        <taxon>Metazoa</taxon>
        <taxon>Ecdysozoa</taxon>
        <taxon>Nematoda</taxon>
        <taxon>Chromadorea</taxon>
        <taxon>Rhabditida</taxon>
        <taxon>Rhabditina</taxon>
        <taxon>Rhabditomorpha</taxon>
        <taxon>Strongyloidea</taxon>
        <taxon>Ancylostomatidae</taxon>
        <taxon>Ancylostomatinae</taxon>
        <taxon>Ancylostoma</taxon>
    </lineage>
</organism>